<feature type="transmembrane region" description="Helical" evidence="1">
    <location>
        <begin position="52"/>
        <end position="75"/>
    </location>
</feature>
<reference evidence="3" key="1">
    <citation type="submission" date="2016-03" db="EMBL/GenBank/DDBJ databases">
        <authorList>
            <person name="Guldener U."/>
        </authorList>
    </citation>
    <scope>NUCLEOTIDE SEQUENCE [LARGE SCALE GENOMIC DNA]</scope>
</reference>
<keyword evidence="1" id="KW-0812">Transmembrane</keyword>
<keyword evidence="1" id="KW-0472">Membrane</keyword>
<dbReference type="GO" id="GO:0000329">
    <property type="term" value="C:fungal-type vacuole membrane"/>
    <property type="evidence" value="ECO:0007669"/>
    <property type="project" value="TreeGrafter"/>
</dbReference>
<proteinExistence type="predicted"/>
<dbReference type="Proteomes" id="UP000177625">
    <property type="component" value="Unassembled WGS sequence"/>
</dbReference>
<organism evidence="2 3">
    <name type="scientific">Rhynchosporium secalis</name>
    <name type="common">Barley scald fungus</name>
    <dbReference type="NCBI Taxonomy" id="38038"/>
    <lineage>
        <taxon>Eukaryota</taxon>
        <taxon>Fungi</taxon>
        <taxon>Dikarya</taxon>
        <taxon>Ascomycota</taxon>
        <taxon>Pezizomycotina</taxon>
        <taxon>Leotiomycetes</taxon>
        <taxon>Helotiales</taxon>
        <taxon>Ploettnerulaceae</taxon>
        <taxon>Rhynchosporium</taxon>
    </lineage>
</organism>
<dbReference type="PANTHER" id="PTHR48220:SF1">
    <property type="entry name" value="VACUOLAR PROTEIN SORTING-ASSOCIATED PROTEIN 62-RELATED"/>
    <property type="match status" value="1"/>
</dbReference>
<dbReference type="PANTHER" id="PTHR48220">
    <property type="match status" value="1"/>
</dbReference>
<gene>
    <name evidence="2" type="ORF">RSE6_14700</name>
</gene>
<keyword evidence="3" id="KW-1185">Reference proteome</keyword>
<name>A0A1E1MW00_RHYSE</name>
<protein>
    <submittedName>
        <fullName evidence="2">Related to VPS62 Vacuolar Protein Sorting</fullName>
    </submittedName>
</protein>
<dbReference type="InterPro" id="IPR053102">
    <property type="entry name" value="VPS_Associated"/>
</dbReference>
<keyword evidence="1" id="KW-1133">Transmembrane helix</keyword>
<dbReference type="GO" id="GO:0006623">
    <property type="term" value="P:protein targeting to vacuole"/>
    <property type="evidence" value="ECO:0007669"/>
    <property type="project" value="TreeGrafter"/>
</dbReference>
<dbReference type="AlphaFoldDB" id="A0A1E1MW00"/>
<evidence type="ECO:0000256" key="1">
    <source>
        <dbReference type="SAM" id="Phobius"/>
    </source>
</evidence>
<dbReference type="Pfam" id="PF06101">
    <property type="entry name" value="Vps62"/>
    <property type="match status" value="1"/>
</dbReference>
<evidence type="ECO:0000313" key="2">
    <source>
        <dbReference type="EMBL" id="CZT53228.1"/>
    </source>
</evidence>
<dbReference type="EMBL" id="FJVC01000692">
    <property type="protein sequence ID" value="CZT53228.1"/>
    <property type="molecule type" value="Genomic_DNA"/>
</dbReference>
<evidence type="ECO:0000313" key="3">
    <source>
        <dbReference type="Proteomes" id="UP000177625"/>
    </source>
</evidence>
<sequence>MSDLSDHDEVELGDLENHAFLPSEGNTKRPPFRQHGILTRWIPSRIWRFIEILSRVSSMFLILILFVLAVSFAAYRNKDLITASEINTKSLALREELAKRLNGTSIPDFVLEYAPYVYLHKDDVYLPSDLAKHLENTHPTVDFKDVKGGPDVWTLDNLNSLNDLGGHGGKNVFLSSKEDLTTRPDFLHGQAPDPLTYRTDNATSCVVIVVDKGDGVIDAFYMYWYIFNDGPAALGHQVGNHLGDWEHNMIRFQNGTPTAVWYSQHEFGLALTYPAVEKIEKRPVSYSAKGSHANYAVPGNLDLHDTNGLIPAHIVYDRTSRGKLWDPSLSAYYYTYSVPNKTFTAAINDTPVNYLYYQGRWGDDQLPLEQHGQEDFHKFMKWVAGPLGPWFKDLDRRDVCLSGKECVVEDSL</sequence>
<accession>A0A1E1MW00</accession>
<dbReference type="InterPro" id="IPR009291">
    <property type="entry name" value="Vps62"/>
</dbReference>